<protein>
    <submittedName>
        <fullName evidence="2">Uncharacterized protein</fullName>
    </submittedName>
</protein>
<name>A0A0M9F5D0_FUSLA</name>
<feature type="compositionally biased region" description="Basic and acidic residues" evidence="1">
    <location>
        <begin position="174"/>
        <end position="189"/>
    </location>
</feature>
<comment type="caution">
    <text evidence="2">The sequence shown here is derived from an EMBL/GenBank/DDBJ whole genome shotgun (WGS) entry which is preliminary data.</text>
</comment>
<keyword evidence="3" id="KW-1185">Reference proteome</keyword>
<gene>
    <name evidence="2" type="ORF">FLAG1_00756</name>
</gene>
<feature type="compositionally biased region" description="Polar residues" evidence="1">
    <location>
        <begin position="149"/>
        <end position="161"/>
    </location>
</feature>
<dbReference type="EMBL" id="JXCE01000005">
    <property type="protein sequence ID" value="KPA46383.1"/>
    <property type="molecule type" value="Genomic_DNA"/>
</dbReference>
<sequence>MFLGEGNACSHVSRVSSPLGHSFIPNSTSTHWPGNDIGTFSNPNTPVLGFGMHESFVHGNFGSSNLENSRNYDVGSHIPNGLVQNGTTDGPAHYQSPRNKPQEYRDLMPQPRTLPFESSKKGYKVGGRSDPQKTKRLEAVKARKPRKTGTATHSIAGTTARSPKKVRTTRIARKKVDVEQLQSSERDVTPGKTTVQSGSNHKMAVDALSLSPELEVPSKVSKQDIYEDAQCQTDMQSDPSSGGRFLKTAASIEQPPGPDVSPLVVVTDPGTLKDLHEATTMLFEEYEKGVEHCGDQVRHAELYLHRIWEKRRDFWLERLQDSTDV</sequence>
<organism evidence="2 3">
    <name type="scientific">Fusarium langsethiae</name>
    <dbReference type="NCBI Taxonomy" id="179993"/>
    <lineage>
        <taxon>Eukaryota</taxon>
        <taxon>Fungi</taxon>
        <taxon>Dikarya</taxon>
        <taxon>Ascomycota</taxon>
        <taxon>Pezizomycotina</taxon>
        <taxon>Sordariomycetes</taxon>
        <taxon>Hypocreomycetidae</taxon>
        <taxon>Hypocreales</taxon>
        <taxon>Nectriaceae</taxon>
        <taxon>Fusarium</taxon>
    </lineage>
</organism>
<reference evidence="2 3" key="1">
    <citation type="submission" date="2015-04" db="EMBL/GenBank/DDBJ databases">
        <title>The draft genome sequence of Fusarium langsethiae, a T-2/HT-2 mycotoxin producer.</title>
        <authorList>
            <person name="Lysoe E."/>
            <person name="Divon H.H."/>
            <person name="Terzi V."/>
            <person name="Orru L."/>
            <person name="Lamontanara A."/>
            <person name="Kolseth A.-K."/>
            <person name="Frandsen R.J."/>
            <person name="Nielsen K."/>
            <person name="Thrane U."/>
        </authorList>
    </citation>
    <scope>NUCLEOTIDE SEQUENCE [LARGE SCALE GENOMIC DNA]</scope>
    <source>
        <strain evidence="2 3">Fl201059</strain>
    </source>
</reference>
<feature type="compositionally biased region" description="Basic residues" evidence="1">
    <location>
        <begin position="162"/>
        <end position="173"/>
    </location>
</feature>
<feature type="compositionally biased region" description="Basic and acidic residues" evidence="1">
    <location>
        <begin position="130"/>
        <end position="141"/>
    </location>
</feature>
<evidence type="ECO:0000313" key="2">
    <source>
        <dbReference type="EMBL" id="KPA46383.1"/>
    </source>
</evidence>
<evidence type="ECO:0000313" key="3">
    <source>
        <dbReference type="Proteomes" id="UP000037904"/>
    </source>
</evidence>
<dbReference type="Proteomes" id="UP000037904">
    <property type="component" value="Unassembled WGS sequence"/>
</dbReference>
<feature type="compositionally biased region" description="Polar residues" evidence="1">
    <location>
        <begin position="191"/>
        <end position="200"/>
    </location>
</feature>
<dbReference type="AlphaFoldDB" id="A0A0M9F5D0"/>
<proteinExistence type="predicted"/>
<accession>A0A0M9F5D0</accession>
<evidence type="ECO:0000256" key="1">
    <source>
        <dbReference type="SAM" id="MobiDB-lite"/>
    </source>
</evidence>
<feature type="region of interest" description="Disordered" evidence="1">
    <location>
        <begin position="72"/>
        <end position="201"/>
    </location>
</feature>